<evidence type="ECO:0000256" key="10">
    <source>
        <dbReference type="HAMAP-Rule" id="MF_01151"/>
    </source>
</evidence>
<evidence type="ECO:0000256" key="11">
    <source>
        <dbReference type="RuleBase" id="RU000639"/>
    </source>
</evidence>
<dbReference type="PROSITE" id="PS01071">
    <property type="entry name" value="GRPE"/>
    <property type="match status" value="1"/>
</dbReference>
<dbReference type="Gene3D" id="3.90.20.20">
    <property type="match status" value="1"/>
</dbReference>
<evidence type="ECO:0000256" key="1">
    <source>
        <dbReference type="ARBA" id="ARBA00004496"/>
    </source>
</evidence>
<dbReference type="EMBL" id="SWJE01000003">
    <property type="protein sequence ID" value="TKC91083.1"/>
    <property type="molecule type" value="Genomic_DNA"/>
</dbReference>
<protein>
    <recommendedName>
        <fullName evidence="8 10">Protein GrpE</fullName>
    </recommendedName>
    <alternativeName>
        <fullName evidence="9 10">HSP-70 cofactor</fullName>
    </alternativeName>
</protein>
<dbReference type="InterPro" id="IPR000740">
    <property type="entry name" value="GrpE"/>
</dbReference>
<evidence type="ECO:0000256" key="12">
    <source>
        <dbReference type="RuleBase" id="RU004478"/>
    </source>
</evidence>
<dbReference type="AlphaFoldDB" id="A0A4U1IBV7"/>
<dbReference type="NCBIfam" id="NF010737">
    <property type="entry name" value="PRK14139.1"/>
    <property type="match status" value="1"/>
</dbReference>
<feature type="compositionally biased region" description="Polar residues" evidence="13">
    <location>
        <begin position="1"/>
        <end position="14"/>
    </location>
</feature>
<dbReference type="GO" id="GO:0005829">
    <property type="term" value="C:cytosol"/>
    <property type="evidence" value="ECO:0007669"/>
    <property type="project" value="TreeGrafter"/>
</dbReference>
<comment type="caution">
    <text evidence="14">The sequence shown here is derived from an EMBL/GenBank/DDBJ whole genome shotgun (WGS) entry which is preliminary data.</text>
</comment>
<feature type="region of interest" description="Disordered" evidence="13">
    <location>
        <begin position="1"/>
        <end position="43"/>
    </location>
</feature>
<dbReference type="SUPFAM" id="SSF51064">
    <property type="entry name" value="Head domain of nucleotide exchange factor GrpE"/>
    <property type="match status" value="1"/>
</dbReference>
<dbReference type="Proteomes" id="UP000305539">
    <property type="component" value="Unassembled WGS sequence"/>
</dbReference>
<evidence type="ECO:0000256" key="7">
    <source>
        <dbReference type="ARBA" id="ARBA00053401"/>
    </source>
</evidence>
<evidence type="ECO:0000313" key="14">
    <source>
        <dbReference type="EMBL" id="TKC91083.1"/>
    </source>
</evidence>
<dbReference type="InterPro" id="IPR013805">
    <property type="entry name" value="GrpE_CC"/>
</dbReference>
<comment type="similarity">
    <text evidence="2 10 12">Belongs to the GrpE family.</text>
</comment>
<dbReference type="Gene3D" id="2.30.22.10">
    <property type="entry name" value="Head domain of nucleotide exchange factor GrpE"/>
    <property type="match status" value="1"/>
</dbReference>
<dbReference type="NCBIfam" id="NF010738">
    <property type="entry name" value="PRK14140.1"/>
    <property type="match status" value="1"/>
</dbReference>
<dbReference type="RefSeq" id="WP_136893199.1">
    <property type="nucleotide sequence ID" value="NZ_SWJE01000003.1"/>
</dbReference>
<dbReference type="PRINTS" id="PR00773">
    <property type="entry name" value="GRPEPROTEIN"/>
</dbReference>
<sequence length="191" mass="20572">MENTQDNPATQNPTPADEAAREAAENAAAENAAAGQAASEVTAEAALAEAEAKITELQESFLRAKAETENVRRRAHEEVQKAHKFAIESFAERLLPVIDSLEAALADSSGDQTKIREGVDLTLRQLTSAMEKGRITVLNPVGEKFDPHRHQAISMVPAEQEANTVVAVLQKGYVIADRVLRPALVTVAQPK</sequence>
<organism evidence="14 15">
    <name type="scientific">Trinickia terrae</name>
    <dbReference type="NCBI Taxonomy" id="2571161"/>
    <lineage>
        <taxon>Bacteria</taxon>
        <taxon>Pseudomonadati</taxon>
        <taxon>Pseudomonadota</taxon>
        <taxon>Betaproteobacteria</taxon>
        <taxon>Burkholderiales</taxon>
        <taxon>Burkholderiaceae</taxon>
        <taxon>Trinickia</taxon>
    </lineage>
</organism>
<reference evidence="14 15" key="1">
    <citation type="submission" date="2019-04" db="EMBL/GenBank/DDBJ databases">
        <title>Trinickia sp. 7GSK02, isolated from subtropical forest soil.</title>
        <authorList>
            <person name="Gao Z.-H."/>
            <person name="Qiu L.-H."/>
        </authorList>
    </citation>
    <scope>NUCLEOTIDE SEQUENCE [LARGE SCALE GENOMIC DNA]</scope>
    <source>
        <strain evidence="14 15">7GSK02</strain>
    </source>
</reference>
<evidence type="ECO:0000256" key="4">
    <source>
        <dbReference type="ARBA" id="ARBA00022490"/>
    </source>
</evidence>
<comment type="subunit">
    <text evidence="3 10">Homodimer.</text>
</comment>
<evidence type="ECO:0000256" key="2">
    <source>
        <dbReference type="ARBA" id="ARBA00009054"/>
    </source>
</evidence>
<comment type="subcellular location">
    <subcellularLocation>
        <location evidence="1 10">Cytoplasm</location>
    </subcellularLocation>
</comment>
<keyword evidence="6 10" id="KW-0143">Chaperone</keyword>
<comment type="function">
    <text evidence="7 10 11">Participates actively in the response to hyperosmotic and heat shock by preventing the aggregation of stress-denatured proteins, in association with DnaK and GrpE. It is the nucleotide exchange factor for DnaK and may function as a thermosensor. Unfolded proteins bind initially to DnaJ; upon interaction with the DnaJ-bound protein, DnaK hydrolyzes its bound ATP, resulting in the formation of a stable complex. GrpE releases ADP from DnaK; ATP binding to DnaK triggers the release of the substrate protein, thus completing the reaction cycle. Several rounds of ATP-dependent interactions between DnaJ, DnaK and GrpE are required for fully efficient folding.</text>
</comment>
<feature type="compositionally biased region" description="Low complexity" evidence="13">
    <location>
        <begin position="25"/>
        <end position="43"/>
    </location>
</feature>
<dbReference type="CDD" id="cd00446">
    <property type="entry name" value="GrpE"/>
    <property type="match status" value="1"/>
</dbReference>
<dbReference type="GO" id="GO:0042803">
    <property type="term" value="F:protein homodimerization activity"/>
    <property type="evidence" value="ECO:0007669"/>
    <property type="project" value="InterPro"/>
</dbReference>
<evidence type="ECO:0000256" key="9">
    <source>
        <dbReference type="ARBA" id="ARBA00076414"/>
    </source>
</evidence>
<proteinExistence type="inferred from homology"/>
<dbReference type="SUPFAM" id="SSF58014">
    <property type="entry name" value="Coiled-coil domain of nucleotide exchange factor GrpE"/>
    <property type="match status" value="1"/>
</dbReference>
<accession>A0A4U1IBV7</accession>
<evidence type="ECO:0000256" key="13">
    <source>
        <dbReference type="SAM" id="MobiDB-lite"/>
    </source>
</evidence>
<dbReference type="PANTHER" id="PTHR21237">
    <property type="entry name" value="GRPE PROTEIN"/>
    <property type="match status" value="1"/>
</dbReference>
<keyword evidence="15" id="KW-1185">Reference proteome</keyword>
<evidence type="ECO:0000256" key="3">
    <source>
        <dbReference type="ARBA" id="ARBA00011738"/>
    </source>
</evidence>
<evidence type="ECO:0000256" key="5">
    <source>
        <dbReference type="ARBA" id="ARBA00023016"/>
    </source>
</evidence>
<dbReference type="GO" id="GO:0051087">
    <property type="term" value="F:protein-folding chaperone binding"/>
    <property type="evidence" value="ECO:0007669"/>
    <property type="project" value="InterPro"/>
</dbReference>
<dbReference type="Pfam" id="PF01025">
    <property type="entry name" value="GrpE"/>
    <property type="match status" value="1"/>
</dbReference>
<dbReference type="NCBIfam" id="NF010748">
    <property type="entry name" value="PRK14150.1"/>
    <property type="match status" value="1"/>
</dbReference>
<dbReference type="GO" id="GO:0051082">
    <property type="term" value="F:unfolded protein binding"/>
    <property type="evidence" value="ECO:0007669"/>
    <property type="project" value="TreeGrafter"/>
</dbReference>
<keyword evidence="5 10" id="KW-0346">Stress response</keyword>
<gene>
    <name evidence="10 14" type="primary">grpE</name>
    <name evidence="14" type="ORF">FAZ69_06870</name>
</gene>
<keyword evidence="4 10" id="KW-0963">Cytoplasm</keyword>
<evidence type="ECO:0000256" key="6">
    <source>
        <dbReference type="ARBA" id="ARBA00023186"/>
    </source>
</evidence>
<evidence type="ECO:0000313" key="15">
    <source>
        <dbReference type="Proteomes" id="UP000305539"/>
    </source>
</evidence>
<dbReference type="HAMAP" id="MF_01151">
    <property type="entry name" value="GrpE"/>
    <property type="match status" value="1"/>
</dbReference>
<dbReference type="OrthoDB" id="9789811at2"/>
<dbReference type="PANTHER" id="PTHR21237:SF23">
    <property type="entry name" value="GRPE PROTEIN HOMOLOG, MITOCHONDRIAL"/>
    <property type="match status" value="1"/>
</dbReference>
<evidence type="ECO:0000256" key="8">
    <source>
        <dbReference type="ARBA" id="ARBA00072274"/>
    </source>
</evidence>
<dbReference type="GO" id="GO:0006457">
    <property type="term" value="P:protein folding"/>
    <property type="evidence" value="ECO:0007669"/>
    <property type="project" value="InterPro"/>
</dbReference>
<dbReference type="FunFam" id="2.30.22.10:FF:000001">
    <property type="entry name" value="Protein GrpE"/>
    <property type="match status" value="1"/>
</dbReference>
<dbReference type="InterPro" id="IPR009012">
    <property type="entry name" value="GrpE_head"/>
</dbReference>
<dbReference type="GO" id="GO:0000774">
    <property type="term" value="F:adenyl-nucleotide exchange factor activity"/>
    <property type="evidence" value="ECO:0007669"/>
    <property type="project" value="InterPro"/>
</dbReference>
<name>A0A4U1IBV7_9BURK</name>